<dbReference type="InterPro" id="IPR038530">
    <property type="entry name" value="NiFe-hyd_HybE_sf"/>
</dbReference>
<dbReference type="KEGG" id="ncu:F0U83_10955"/>
<evidence type="ECO:0000313" key="3">
    <source>
        <dbReference type="EMBL" id="QEQ97188.1"/>
    </source>
</evidence>
<proteinExistence type="inferred from homology"/>
<dbReference type="AlphaFoldDB" id="A0A5P1RC39"/>
<reference evidence="3 4" key="1">
    <citation type="journal article" date="2019" name="Biochem. Eng. J.">
        <title>Metabolic engineering of the marine bacteria Neptunomonas concharum for the production of acetoin and meso-2,3-butanediol from acetate.</title>
        <authorList>
            <person name="Li W."/>
            <person name="Pu N."/>
            <person name="Liu C.-X."/>
            <person name="Yuan Q.-P."/>
            <person name="Li Z.-J."/>
        </authorList>
    </citation>
    <scope>NUCLEOTIDE SEQUENCE [LARGE SCALE GENOMIC DNA]</scope>
    <source>
        <strain evidence="3 4">JCM17730</strain>
    </source>
</reference>
<evidence type="ECO:0000256" key="2">
    <source>
        <dbReference type="SAM" id="MobiDB-lite"/>
    </source>
</evidence>
<organism evidence="3 4">
    <name type="scientific">Neptunomonas concharum</name>
    <dbReference type="NCBI Taxonomy" id="1031538"/>
    <lineage>
        <taxon>Bacteria</taxon>
        <taxon>Pseudomonadati</taxon>
        <taxon>Pseudomonadota</taxon>
        <taxon>Gammaproteobacteria</taxon>
        <taxon>Oceanospirillales</taxon>
        <taxon>Oceanospirillaceae</taxon>
        <taxon>Neptunomonas</taxon>
    </lineage>
</organism>
<dbReference type="NCBIfam" id="TIGR03993">
    <property type="entry name" value="hydrog_HybE"/>
    <property type="match status" value="1"/>
</dbReference>
<keyword evidence="4" id="KW-1185">Reference proteome</keyword>
<evidence type="ECO:0000256" key="1">
    <source>
        <dbReference type="ARBA" id="ARBA00006532"/>
    </source>
</evidence>
<feature type="region of interest" description="Disordered" evidence="2">
    <location>
        <begin position="141"/>
        <end position="160"/>
    </location>
</feature>
<evidence type="ECO:0000313" key="4">
    <source>
        <dbReference type="Proteomes" id="UP000324760"/>
    </source>
</evidence>
<gene>
    <name evidence="3" type="primary">hybE</name>
    <name evidence="3" type="ORF">F0U83_10955</name>
</gene>
<dbReference type="Pfam" id="PF11939">
    <property type="entry name" value="NiFe-hyd_HybE"/>
    <property type="match status" value="1"/>
</dbReference>
<protein>
    <submittedName>
        <fullName evidence="3">[NiFe]-hydrogenase assembly chaperone HybE</fullName>
    </submittedName>
</protein>
<accession>A0A5P1RC39</accession>
<comment type="similarity">
    <text evidence="1">Belongs to the HupJ family.</text>
</comment>
<dbReference type="Gene3D" id="3.30.1460.40">
    <property type="entry name" value="[NiFe]-hydrogenase assembly chaperone, HybE"/>
    <property type="match status" value="1"/>
</dbReference>
<dbReference type="OrthoDB" id="7060130at2"/>
<dbReference type="RefSeq" id="WP_138987503.1">
    <property type="nucleotide sequence ID" value="NZ_CP043869.1"/>
</dbReference>
<dbReference type="InterPro" id="IPR023994">
    <property type="entry name" value="NiFe-hyd_HybE"/>
</dbReference>
<feature type="compositionally biased region" description="Polar residues" evidence="2">
    <location>
        <begin position="146"/>
        <end position="159"/>
    </location>
</feature>
<name>A0A5P1RC39_9GAMM</name>
<sequence>MNRGEQIAAFYQKVEQRMANIPELLNPSLHVDVMEGPCFTDDVHGPLQLYLVITPWFMNLMLLADDTVEQGAKTEQTWQALMSEKVTIDLPSGTYEWVIGGGEGLSAFVSCSLFSPMNAFESQQAAVAIGESIIEQIFESPKAQPNAPTSTSEVNSPSGLTRRGFLRKALLAENLTRASS</sequence>
<dbReference type="Proteomes" id="UP000324760">
    <property type="component" value="Chromosome"/>
</dbReference>
<dbReference type="EMBL" id="CP043869">
    <property type="protein sequence ID" value="QEQ97188.1"/>
    <property type="molecule type" value="Genomic_DNA"/>
</dbReference>